<dbReference type="PANTHER" id="PTHR24413">
    <property type="entry name" value="SPECKLE-TYPE POZ PROTEIN"/>
    <property type="match status" value="1"/>
</dbReference>
<dbReference type="InterPro" id="IPR011333">
    <property type="entry name" value="SKP1/BTB/POZ_sf"/>
</dbReference>
<dbReference type="InterPro" id="IPR000210">
    <property type="entry name" value="BTB/POZ_dom"/>
</dbReference>
<dbReference type="SUPFAM" id="SSF54695">
    <property type="entry name" value="POZ domain"/>
    <property type="match status" value="2"/>
</dbReference>
<accession>A0A1B6M7J4</accession>
<dbReference type="CDD" id="cd14733">
    <property type="entry name" value="BACK"/>
    <property type="match status" value="1"/>
</dbReference>
<dbReference type="Gene3D" id="1.10.8.10">
    <property type="entry name" value="DNA helicase RuvA subunit, C-terminal domain"/>
    <property type="match status" value="1"/>
</dbReference>
<dbReference type="Pfam" id="PF00651">
    <property type="entry name" value="BTB"/>
    <property type="match status" value="1"/>
</dbReference>
<dbReference type="CDD" id="cd18186">
    <property type="entry name" value="BTB_POZ_ZBTB_KLHL-like"/>
    <property type="match status" value="1"/>
</dbReference>
<dbReference type="SUPFAM" id="SSF109732">
    <property type="entry name" value="HBS1-like domain"/>
    <property type="match status" value="1"/>
</dbReference>
<dbReference type="EMBL" id="GEBQ01008082">
    <property type="protein sequence ID" value="JAT31895.1"/>
    <property type="molecule type" value="Transcribed_RNA"/>
</dbReference>
<dbReference type="InterPro" id="IPR037189">
    <property type="entry name" value="HBS1-like_N_sf"/>
</dbReference>
<protein>
    <recommendedName>
        <fullName evidence="1">BTB domain-containing protein</fullName>
    </recommendedName>
</protein>
<sequence length="882" mass="98068">MAQSSQTFLGTWEIAMCIIQPGTGPSNQDPTGIEGTVMKLEESGDVTWTVSAGAEDLPLISCETYDVFHTTLSNVVIRFGAHQGHIIEFRVDQPESPDQMLMTCDGWCLLHCRRSTTSEPGAAMDATFSLLPALEDGYFSDLTIVASNDKKFAVHLCILQLSAPELDWSAEPPPLTGLREDVVGTMLHYLYAECLPANLSELTAFQCINAASSYPSLAPFTTLCQHYLRNMALKQQIVSLVNDMHTCASHIIQHLSNKPAPASDSLNTNPAKLCFVVRQSLREAAVAGAKLVMLCDLFSKRKVDLTRDQRHEIIRYAKSRLPIFMNQLHRFLVSLKTTLSSMSPAQRQEIATYLVPEIETVLDILSSLGLKIKLALESIISTFNETTTSHKHRNLLSRTLHEVLHKRDLSKLKSLLQRHNHSLYMLLQRKEGFNEMTIGNKVRSVSRSLEQLVEELPVFLLRLEEVTAALDDKLEWREFKFCFKVGSSKVSGVLQRLLTYCPVVQPVLIQLCTLVARDAFQQALANMGLVPPVKGLNHDLHNTTPIKTHSTPKHHNYKLNLVEGLCMPPLSRNSRLSAAAIQLLRSGVGTDMVFEVVPSPEGGESVINQVGVEVASGVVPAEEVCSISAHRVVVAARCDWFRRALLSGMREAIDRKITVFDTSPSLFSVLLDYLYCGQLDTGSFSVDQLADLMLLADRYEVDSLKTVCEHGLRTHIDHDSVLYFLSMGDQFNAKHLRSSCLNFISQNPDIMDSELFEELPQNLQAEIYDLVIWAYPPSGPEWPHLLRPLSTLNQRLGRVLLPGKVGDKLSAVQEMTANLQLSQCDTEAEGEVSGQDSGRLEACLRALRDVIGEEAASRQQLVQVALAADFDLNRALNFFYSS</sequence>
<feature type="domain" description="BTB" evidence="1">
    <location>
        <begin position="627"/>
        <end position="683"/>
    </location>
</feature>
<evidence type="ECO:0000259" key="1">
    <source>
        <dbReference type="PROSITE" id="PS50097"/>
    </source>
</evidence>
<dbReference type="PROSITE" id="PS50097">
    <property type="entry name" value="BTB"/>
    <property type="match status" value="1"/>
</dbReference>
<name>A0A1B6M7J4_9HEMI</name>
<proteinExistence type="predicted"/>
<dbReference type="Gene3D" id="3.30.710.10">
    <property type="entry name" value="Potassium Channel Kv1.1, Chain A"/>
    <property type="match status" value="2"/>
</dbReference>
<evidence type="ECO:0000313" key="2">
    <source>
        <dbReference type="EMBL" id="JAT31895.1"/>
    </source>
</evidence>
<dbReference type="AlphaFoldDB" id="A0A1B6M7J4"/>
<reference evidence="2" key="1">
    <citation type="submission" date="2015-11" db="EMBL/GenBank/DDBJ databases">
        <title>De novo transcriptome assembly of four potential Pierce s Disease insect vectors from Arizona vineyards.</title>
        <authorList>
            <person name="Tassone E.E."/>
        </authorList>
    </citation>
    <scope>NUCLEOTIDE SEQUENCE</scope>
</reference>
<gene>
    <name evidence="2" type="ORF">g.30570</name>
</gene>
<dbReference type="SMART" id="SM00225">
    <property type="entry name" value="BTB"/>
    <property type="match status" value="2"/>
</dbReference>
<organism evidence="2">
    <name type="scientific">Graphocephala atropunctata</name>
    <dbReference type="NCBI Taxonomy" id="36148"/>
    <lineage>
        <taxon>Eukaryota</taxon>
        <taxon>Metazoa</taxon>
        <taxon>Ecdysozoa</taxon>
        <taxon>Arthropoda</taxon>
        <taxon>Hexapoda</taxon>
        <taxon>Insecta</taxon>
        <taxon>Pterygota</taxon>
        <taxon>Neoptera</taxon>
        <taxon>Paraneoptera</taxon>
        <taxon>Hemiptera</taxon>
        <taxon>Auchenorrhyncha</taxon>
        <taxon>Membracoidea</taxon>
        <taxon>Cicadellidae</taxon>
        <taxon>Cicadellinae</taxon>
        <taxon>Cicadellini</taxon>
        <taxon>Graphocephala</taxon>
    </lineage>
</organism>